<dbReference type="PANTHER" id="PTHR37042:SF4">
    <property type="entry name" value="OUTER MEMBRANE PROTEIN RV1973"/>
    <property type="match status" value="1"/>
</dbReference>
<evidence type="ECO:0000256" key="4">
    <source>
        <dbReference type="SAM" id="Phobius"/>
    </source>
</evidence>
<feature type="compositionally biased region" description="Low complexity" evidence="3">
    <location>
        <begin position="204"/>
        <end position="219"/>
    </location>
</feature>
<accession>A0A1G8JEK5</accession>
<feature type="region of interest" description="Disordered" evidence="3">
    <location>
        <begin position="1"/>
        <end position="26"/>
    </location>
</feature>
<dbReference type="PANTHER" id="PTHR37042">
    <property type="entry name" value="OUTER MEMBRANE PROTEIN RV1973"/>
    <property type="match status" value="1"/>
</dbReference>
<gene>
    <name evidence="5" type="ORF">SAMN05444695_106161</name>
</gene>
<dbReference type="AlphaFoldDB" id="A0A1G8JEK5"/>
<evidence type="ECO:0000256" key="1">
    <source>
        <dbReference type="ARBA" id="ARBA00004370"/>
    </source>
</evidence>
<keyword evidence="4" id="KW-0812">Transmembrane</keyword>
<evidence type="ECO:0000313" key="5">
    <source>
        <dbReference type="EMBL" id="SDI29481.1"/>
    </source>
</evidence>
<name>A0A1G8JEK5_9NOCA</name>
<evidence type="ECO:0000313" key="6">
    <source>
        <dbReference type="Proteomes" id="UP000183263"/>
    </source>
</evidence>
<organism evidence="5 6">
    <name type="scientific">Rhodococcus triatomae</name>
    <dbReference type="NCBI Taxonomy" id="300028"/>
    <lineage>
        <taxon>Bacteria</taxon>
        <taxon>Bacillati</taxon>
        <taxon>Actinomycetota</taxon>
        <taxon>Actinomycetes</taxon>
        <taxon>Mycobacteriales</taxon>
        <taxon>Nocardiaceae</taxon>
        <taxon>Rhodococcus</taxon>
    </lineage>
</organism>
<comment type="subcellular location">
    <subcellularLocation>
        <location evidence="1">Membrane</location>
    </subcellularLocation>
</comment>
<evidence type="ECO:0000256" key="3">
    <source>
        <dbReference type="SAM" id="MobiDB-lite"/>
    </source>
</evidence>
<keyword evidence="4" id="KW-1133">Transmembrane helix</keyword>
<keyword evidence="2 4" id="KW-0472">Membrane</keyword>
<keyword evidence="6" id="KW-1185">Reference proteome</keyword>
<proteinExistence type="predicted"/>
<sequence length="248" mass="25903">MKPSTTESQPQPEDAPGPPPQSASDRTGAAKAALVAVVVAAVIAAVAAAWFGFLWVSAIFGDRSTADTRDDAMNGARQAAINLNSFDVAQIDQSFENMRSSITGDQMNTDLDETVEMYEAQIAQAAEDQISAERSEAEPLHSTLTEFNEDDGTATALVVVAVRTTWPDHFERTRVTMRLGLQEVDGVWKASTVEPVGVPTQLEVGEVPGAAPAPEGGQPAPAPGDPAELAPVPLPGDSGEGQNPEGGQ</sequence>
<dbReference type="GO" id="GO:0016020">
    <property type="term" value="C:membrane"/>
    <property type="evidence" value="ECO:0007669"/>
    <property type="project" value="UniProtKB-SubCell"/>
</dbReference>
<feature type="transmembrane region" description="Helical" evidence="4">
    <location>
        <begin position="32"/>
        <end position="56"/>
    </location>
</feature>
<evidence type="ECO:0000256" key="2">
    <source>
        <dbReference type="ARBA" id="ARBA00023136"/>
    </source>
</evidence>
<protein>
    <submittedName>
        <fullName evidence="5">Mce-associated membrane protein</fullName>
    </submittedName>
</protein>
<dbReference type="EMBL" id="FNDN01000006">
    <property type="protein sequence ID" value="SDI29481.1"/>
    <property type="molecule type" value="Genomic_DNA"/>
</dbReference>
<dbReference type="Proteomes" id="UP000183263">
    <property type="component" value="Unassembled WGS sequence"/>
</dbReference>
<reference evidence="5 6" key="1">
    <citation type="submission" date="2016-10" db="EMBL/GenBank/DDBJ databases">
        <authorList>
            <person name="de Groot N.N."/>
        </authorList>
    </citation>
    <scope>NUCLEOTIDE SEQUENCE [LARGE SCALE GENOMIC DNA]</scope>
    <source>
        <strain evidence="5 6">DSM 44892</strain>
    </source>
</reference>
<feature type="region of interest" description="Disordered" evidence="3">
    <location>
        <begin position="204"/>
        <end position="248"/>
    </location>
</feature>